<organism evidence="1 2">
    <name type="scientific">Chaetoceros tenuissimus</name>
    <dbReference type="NCBI Taxonomy" id="426638"/>
    <lineage>
        <taxon>Eukaryota</taxon>
        <taxon>Sar</taxon>
        <taxon>Stramenopiles</taxon>
        <taxon>Ochrophyta</taxon>
        <taxon>Bacillariophyta</taxon>
        <taxon>Coscinodiscophyceae</taxon>
        <taxon>Chaetocerotophycidae</taxon>
        <taxon>Chaetocerotales</taxon>
        <taxon>Chaetocerotaceae</taxon>
        <taxon>Chaetoceros</taxon>
    </lineage>
</organism>
<evidence type="ECO:0000313" key="2">
    <source>
        <dbReference type="Proteomes" id="UP001054902"/>
    </source>
</evidence>
<gene>
    <name evidence="1" type="ORF">CTEN210_10764</name>
</gene>
<dbReference type="EMBL" id="BLLK01000047">
    <property type="protein sequence ID" value="GFH54288.1"/>
    <property type="molecule type" value="Genomic_DNA"/>
</dbReference>
<dbReference type="Proteomes" id="UP001054902">
    <property type="component" value="Unassembled WGS sequence"/>
</dbReference>
<accession>A0AAD3H8V7</accession>
<evidence type="ECO:0008006" key="3">
    <source>
        <dbReference type="Google" id="ProtNLM"/>
    </source>
</evidence>
<proteinExistence type="predicted"/>
<evidence type="ECO:0000313" key="1">
    <source>
        <dbReference type="EMBL" id="GFH54288.1"/>
    </source>
</evidence>
<reference evidence="1 2" key="1">
    <citation type="journal article" date="2021" name="Sci. Rep.">
        <title>The genome of the diatom Chaetoceros tenuissimus carries an ancient integrated fragment of an extant virus.</title>
        <authorList>
            <person name="Hongo Y."/>
            <person name="Kimura K."/>
            <person name="Takaki Y."/>
            <person name="Yoshida Y."/>
            <person name="Baba S."/>
            <person name="Kobayashi G."/>
            <person name="Nagasaki K."/>
            <person name="Hano T."/>
            <person name="Tomaru Y."/>
        </authorList>
    </citation>
    <scope>NUCLEOTIDE SEQUENCE [LARGE SCALE GENOMIC DNA]</scope>
    <source>
        <strain evidence="1 2">NIES-3715</strain>
    </source>
</reference>
<name>A0AAD3H8V7_9STRA</name>
<comment type="caution">
    <text evidence="1">The sequence shown here is derived from an EMBL/GenBank/DDBJ whole genome shotgun (WGS) entry which is preliminary data.</text>
</comment>
<dbReference type="AlphaFoldDB" id="A0AAD3H8V7"/>
<keyword evidence="2" id="KW-1185">Reference proteome</keyword>
<sequence>MSPPKQFVRVVSTHTELVKPLEYQNNLVKVDESSEEYRLDSVAVYDFDRDEVALNEPDIPDDDESVVENEFTNGALPRYSKAAHAKTTDCDGYHANFDEDAFNNDNFDEDVDGPSPFFSAYDNDDGDFNNIEEFEDGEDFIEDNELEYYCDDDCW</sequence>
<protein>
    <recommendedName>
        <fullName evidence="3">Transcription factor Iwr1 domain-containing protein</fullName>
    </recommendedName>
</protein>